<evidence type="ECO:0000256" key="4">
    <source>
        <dbReference type="ARBA" id="ARBA00023163"/>
    </source>
</evidence>
<name>A0A2J6Q444_9HELO</name>
<feature type="compositionally biased region" description="Low complexity" evidence="6">
    <location>
        <begin position="432"/>
        <end position="443"/>
    </location>
</feature>
<feature type="region of interest" description="Disordered" evidence="6">
    <location>
        <begin position="416"/>
        <end position="457"/>
    </location>
</feature>
<evidence type="ECO:0000256" key="2">
    <source>
        <dbReference type="ARBA" id="ARBA00005330"/>
    </source>
</evidence>
<feature type="compositionally biased region" description="Polar residues" evidence="6">
    <location>
        <begin position="25"/>
        <end position="37"/>
    </location>
</feature>
<dbReference type="Proteomes" id="UP000235672">
    <property type="component" value="Unassembled WGS sequence"/>
</dbReference>
<comment type="subcellular location">
    <subcellularLocation>
        <location evidence="1">Nucleus</location>
    </subcellularLocation>
</comment>
<dbReference type="OrthoDB" id="1232at2759"/>
<keyword evidence="3" id="KW-0805">Transcription regulation</keyword>
<feature type="compositionally biased region" description="Basic and acidic residues" evidence="6">
    <location>
        <begin position="113"/>
        <end position="135"/>
    </location>
</feature>
<keyword evidence="4" id="KW-0804">Transcription</keyword>
<dbReference type="AlphaFoldDB" id="A0A2J6Q444"/>
<feature type="compositionally biased region" description="Basic and acidic residues" evidence="6">
    <location>
        <begin position="416"/>
        <end position="425"/>
    </location>
</feature>
<dbReference type="PANTHER" id="PTHR13556:SF2">
    <property type="entry name" value="TRANSCRIPTIONAL ADAPTER 3"/>
    <property type="match status" value="1"/>
</dbReference>
<reference evidence="7 8" key="1">
    <citation type="submission" date="2016-05" db="EMBL/GenBank/DDBJ databases">
        <title>A degradative enzymes factory behind the ericoid mycorrhizal symbiosis.</title>
        <authorList>
            <consortium name="DOE Joint Genome Institute"/>
            <person name="Martino E."/>
            <person name="Morin E."/>
            <person name="Grelet G."/>
            <person name="Kuo A."/>
            <person name="Kohler A."/>
            <person name="Daghino S."/>
            <person name="Barry K."/>
            <person name="Choi C."/>
            <person name="Cichocki N."/>
            <person name="Clum A."/>
            <person name="Copeland A."/>
            <person name="Hainaut M."/>
            <person name="Haridas S."/>
            <person name="Labutti K."/>
            <person name="Lindquist E."/>
            <person name="Lipzen A."/>
            <person name="Khouja H.-R."/>
            <person name="Murat C."/>
            <person name="Ohm R."/>
            <person name="Olson A."/>
            <person name="Spatafora J."/>
            <person name="Veneault-Fourrey C."/>
            <person name="Henrissat B."/>
            <person name="Grigoriev I."/>
            <person name="Martin F."/>
            <person name="Perotto S."/>
        </authorList>
    </citation>
    <scope>NUCLEOTIDE SEQUENCE [LARGE SCALE GENOMIC DNA]</scope>
    <source>
        <strain evidence="7 8">UAMH 7357</strain>
    </source>
</reference>
<feature type="compositionally biased region" description="Acidic residues" evidence="6">
    <location>
        <begin position="214"/>
        <end position="227"/>
    </location>
</feature>
<evidence type="ECO:0000256" key="1">
    <source>
        <dbReference type="ARBA" id="ARBA00004123"/>
    </source>
</evidence>
<keyword evidence="8" id="KW-1185">Reference proteome</keyword>
<feature type="compositionally biased region" description="Basic and acidic residues" evidence="6">
    <location>
        <begin position="177"/>
        <end position="192"/>
    </location>
</feature>
<feature type="compositionally biased region" description="Low complexity" evidence="6">
    <location>
        <begin position="1"/>
        <end position="12"/>
    </location>
</feature>
<proteinExistence type="inferred from homology"/>
<dbReference type="EMBL" id="KZ613483">
    <property type="protein sequence ID" value="PMD21016.1"/>
    <property type="molecule type" value="Genomic_DNA"/>
</dbReference>
<evidence type="ECO:0000313" key="7">
    <source>
        <dbReference type="EMBL" id="PMD21016.1"/>
    </source>
</evidence>
<feature type="compositionally biased region" description="Basic residues" evidence="6">
    <location>
        <begin position="136"/>
        <end position="145"/>
    </location>
</feature>
<dbReference type="GO" id="GO:0000124">
    <property type="term" value="C:SAGA complex"/>
    <property type="evidence" value="ECO:0007669"/>
    <property type="project" value="TreeGrafter"/>
</dbReference>
<dbReference type="GO" id="GO:0003713">
    <property type="term" value="F:transcription coactivator activity"/>
    <property type="evidence" value="ECO:0007669"/>
    <property type="project" value="TreeGrafter"/>
</dbReference>
<dbReference type="PANTHER" id="PTHR13556">
    <property type="entry name" value="TRANSCRIPTIONAL ADAPTER 3-RELATED"/>
    <property type="match status" value="1"/>
</dbReference>
<feature type="compositionally biased region" description="Basic and acidic residues" evidence="6">
    <location>
        <begin position="631"/>
        <end position="641"/>
    </location>
</feature>
<evidence type="ECO:0000256" key="5">
    <source>
        <dbReference type="ARBA" id="ARBA00023242"/>
    </source>
</evidence>
<keyword evidence="5" id="KW-0539">Nucleus</keyword>
<feature type="compositionally biased region" description="Basic and acidic residues" evidence="6">
    <location>
        <begin position="648"/>
        <end position="661"/>
    </location>
</feature>
<dbReference type="Pfam" id="PF10198">
    <property type="entry name" value="Ada3"/>
    <property type="match status" value="1"/>
</dbReference>
<feature type="region of interest" description="Disordered" evidence="6">
    <location>
        <begin position="1"/>
        <end position="40"/>
    </location>
</feature>
<dbReference type="InterPro" id="IPR019340">
    <property type="entry name" value="Histone_AcTrfase_su3"/>
</dbReference>
<comment type="similarity">
    <text evidence="2">Belongs to the NGG1 family.</text>
</comment>
<organism evidence="7 8">
    <name type="scientific">Hyaloscypha hepaticicola</name>
    <dbReference type="NCBI Taxonomy" id="2082293"/>
    <lineage>
        <taxon>Eukaryota</taxon>
        <taxon>Fungi</taxon>
        <taxon>Dikarya</taxon>
        <taxon>Ascomycota</taxon>
        <taxon>Pezizomycotina</taxon>
        <taxon>Leotiomycetes</taxon>
        <taxon>Helotiales</taxon>
        <taxon>Hyaloscyphaceae</taxon>
        <taxon>Hyaloscypha</taxon>
    </lineage>
</organism>
<evidence type="ECO:0008006" key="9">
    <source>
        <dbReference type="Google" id="ProtNLM"/>
    </source>
</evidence>
<evidence type="ECO:0000256" key="6">
    <source>
        <dbReference type="SAM" id="MobiDB-lite"/>
    </source>
</evidence>
<dbReference type="GO" id="GO:0006357">
    <property type="term" value="P:regulation of transcription by RNA polymerase II"/>
    <property type="evidence" value="ECO:0007669"/>
    <property type="project" value="TreeGrafter"/>
</dbReference>
<feature type="region of interest" description="Disordered" evidence="6">
    <location>
        <begin position="631"/>
        <end position="670"/>
    </location>
</feature>
<feature type="compositionally biased region" description="Basic and acidic residues" evidence="6">
    <location>
        <begin position="146"/>
        <end position="156"/>
    </location>
</feature>
<dbReference type="STRING" id="1745343.A0A2J6Q444"/>
<protein>
    <recommendedName>
        <fullName evidence="9">Transcriptional regulator Ngg1</fullName>
    </recommendedName>
</protein>
<evidence type="ECO:0000313" key="8">
    <source>
        <dbReference type="Proteomes" id="UP000235672"/>
    </source>
</evidence>
<sequence>MPPLPSQKSQKGTGKKGRDVRQSRSRNTTPSLVNTGAQGEAGYTAYLDLPITQFRTADDITEHYSSAIPSSKDLEALLERLKRLVDVVEIRGAVCDKGMRMLAQTRKERLEEIETERRDEERKVRDAAEEEERGRNKANKVKKRKELSSTREERPLTHGAHTLAPQDGSRIEPTSPARDKSARKVSPSRDNDSASSSLSPVPVAVATPAATGMDIDEKDAAEDSDSSMDEHQPPSAPAVPHLQIFGDDPSTFPDSTVYEVPGYRTTKDLPRSKKKEIYSVSYFPKEDLEDLIPGTPPDKDFSNAKPSNQVQANTFATYLEPYFRPFTEEDLAFLRERGDRVTPFVIPRRGKKHYTEVWAEEDGALSVETPQQARDKLPANQARGDVGTLTDNMAETDQISAGPILSRLLATMRPEHRAPPAEERPTTNGLTNGEANINGEANGDLGDPSLSLSDAPAPIPPATFMPESNSESWKKATHPMLDHAQVDERIKQELRHIGFLPPDTEPDYDAHYDDEIAARLRYLQGKLKETSIKNGARKARLQDLVNERMAHQEYSTILEDLDGQVQTAYLKRTRTLGKSKKTKRPGGAGGGSHFVGGTNTGMARPGIGDLTKTVMERRRKWIDTIGGVLDKDANQVRRNKDPGSSIFKPEDMADFVRKEKESWDDEAEED</sequence>
<dbReference type="GO" id="GO:0005634">
    <property type="term" value="C:nucleus"/>
    <property type="evidence" value="ECO:0007669"/>
    <property type="project" value="UniProtKB-SubCell"/>
</dbReference>
<evidence type="ECO:0000256" key="3">
    <source>
        <dbReference type="ARBA" id="ARBA00023015"/>
    </source>
</evidence>
<feature type="compositionally biased region" description="Low complexity" evidence="6">
    <location>
        <begin position="193"/>
        <end position="210"/>
    </location>
</feature>
<accession>A0A2J6Q444</accession>
<gene>
    <name evidence="7" type="ORF">NA56DRAFT_689514</name>
</gene>
<feature type="region of interest" description="Disordered" evidence="6">
    <location>
        <begin position="113"/>
        <end position="247"/>
    </location>
</feature>
<feature type="region of interest" description="Disordered" evidence="6">
    <location>
        <begin position="576"/>
        <end position="607"/>
    </location>
</feature>